<dbReference type="PIRSF" id="PIRSF004762">
    <property type="entry name" value="CHP00423"/>
    <property type="match status" value="1"/>
</dbReference>
<dbReference type="Gene3D" id="3.20.20.70">
    <property type="entry name" value="Aldolase class I"/>
    <property type="match status" value="1"/>
</dbReference>
<dbReference type="InterPro" id="IPR058240">
    <property type="entry name" value="rSAM_sf"/>
</dbReference>
<feature type="binding site" evidence="7">
    <location>
        <position position="80"/>
    </location>
    <ligand>
        <name>S-adenosyl-L-methionine</name>
        <dbReference type="ChEBI" id="CHEBI:59789"/>
    </ligand>
</feature>
<evidence type="ECO:0000256" key="5">
    <source>
        <dbReference type="ARBA" id="ARBA00023014"/>
    </source>
</evidence>
<keyword evidence="10" id="KW-1185">Reference proteome</keyword>
<dbReference type="GO" id="GO:0044689">
    <property type="term" value="F:7,8-didemethyl-8-hydroxy-5-deazariboflavin synthase activity"/>
    <property type="evidence" value="ECO:0007669"/>
    <property type="project" value="TreeGrafter"/>
</dbReference>
<sequence length="383" mass="42832">MSRLMESRLAASGLDKIYHKILDGVRLDACDGLALYQTPDLTSVGFLANLVRERMSDNLTYFVRNLHINYTNICNKGCKFCSFYAPAGDPRGYVLSIQEIQDQIRKHDDVPIREIHIVAGINPKLPYEYYLDVIRAVKDARPGVQVKAFTMIELAQIQRVANKPIDEVLADLKTAGLDCCPGGGAEVFSDRVHEELFRAKLDNEGWFDVARSVHRAGIRSNVTMLYGHIETVEEKVAHLLHIRDLQDETGGFMCCVPLAFDPVGTELSHLPVTTGYANLREIAIARLLLDNIPHVKAFWIMTTPAVAQLALWYGADDLDGTVTHYEITHALGDNSHHQELRHDQLLAMIRETARQPVERDALYNAVTPIPLSTAVRGPKRANA</sequence>
<evidence type="ECO:0000256" key="6">
    <source>
        <dbReference type="PIRSR" id="PIRSR004762-1"/>
    </source>
</evidence>
<dbReference type="EC" id="2.5.1.-" evidence="9"/>
<feature type="binding site" evidence="6">
    <location>
        <position position="74"/>
    </location>
    <ligand>
        <name>[4Fe-4S] cluster</name>
        <dbReference type="ChEBI" id="CHEBI:49883"/>
        <note>4Fe-4S-S-AdoMet</note>
    </ligand>
</feature>
<dbReference type="GO" id="GO:0046872">
    <property type="term" value="F:metal ion binding"/>
    <property type="evidence" value="ECO:0007669"/>
    <property type="project" value="UniProtKB-KW"/>
</dbReference>
<dbReference type="AlphaFoldDB" id="A0A564ZN80"/>
<evidence type="ECO:0000256" key="3">
    <source>
        <dbReference type="ARBA" id="ARBA00022723"/>
    </source>
</evidence>
<keyword evidence="3" id="KW-0479">Metal-binding</keyword>
<dbReference type="SFLD" id="SFLDS00029">
    <property type="entry name" value="Radical_SAM"/>
    <property type="match status" value="1"/>
</dbReference>
<dbReference type="InterPro" id="IPR013785">
    <property type="entry name" value="Aldolase_TIM"/>
</dbReference>
<reference evidence="9 10" key="1">
    <citation type="submission" date="2019-07" db="EMBL/GenBank/DDBJ databases">
        <authorList>
            <person name="Cremers G."/>
        </authorList>
    </citation>
    <scope>NUCLEOTIDE SEQUENCE [LARGE SCALE GENOMIC DNA]</scope>
</reference>
<dbReference type="InterPro" id="IPR006638">
    <property type="entry name" value="Elp3/MiaA/NifB-like_rSAM"/>
</dbReference>
<dbReference type="PANTHER" id="PTHR43076:SF7">
    <property type="entry name" value="AMINODEOXYFUTALOSINE SYNTHASE"/>
    <property type="match status" value="1"/>
</dbReference>
<dbReference type="InterPro" id="IPR045567">
    <property type="entry name" value="CofH/MnqC-like_C"/>
</dbReference>
<dbReference type="InterPro" id="IPR020050">
    <property type="entry name" value="FO_synthase_su2"/>
</dbReference>
<dbReference type="SFLD" id="SFLDG01389">
    <property type="entry name" value="menaquinone_synthsis_involved"/>
    <property type="match status" value="1"/>
</dbReference>
<dbReference type="SMART" id="SM00729">
    <property type="entry name" value="Elp3"/>
    <property type="match status" value="1"/>
</dbReference>
<keyword evidence="1 6" id="KW-0004">4Fe-4S</keyword>
<gene>
    <name evidence="9" type="primary">mqnE_1</name>
    <name evidence="9" type="ORF">MELA_02498</name>
</gene>
<protein>
    <submittedName>
        <fullName evidence="9">Aminodeoxyfutalosine synthase</fullName>
        <ecNumber evidence="9">2.5.1.-</ecNumber>
    </submittedName>
</protein>
<evidence type="ECO:0000313" key="9">
    <source>
        <dbReference type="EMBL" id="VUZ86102.1"/>
    </source>
</evidence>
<keyword evidence="9" id="KW-0808">Transferase</keyword>
<dbReference type="Pfam" id="PF04055">
    <property type="entry name" value="Radical_SAM"/>
    <property type="match status" value="1"/>
</dbReference>
<accession>A0A564ZN80</accession>
<dbReference type="PANTHER" id="PTHR43076">
    <property type="entry name" value="FO SYNTHASE (COFH)"/>
    <property type="match status" value="1"/>
</dbReference>
<evidence type="ECO:0000256" key="7">
    <source>
        <dbReference type="PIRSR" id="PIRSR004762-2"/>
    </source>
</evidence>
<keyword evidence="4 6" id="KW-0408">Iron</keyword>
<evidence type="ECO:0000256" key="1">
    <source>
        <dbReference type="ARBA" id="ARBA00022485"/>
    </source>
</evidence>
<dbReference type="GO" id="GO:0051539">
    <property type="term" value="F:4 iron, 4 sulfur cluster binding"/>
    <property type="evidence" value="ECO:0007669"/>
    <property type="project" value="UniProtKB-KW"/>
</dbReference>
<evidence type="ECO:0000313" key="10">
    <source>
        <dbReference type="Proteomes" id="UP000334340"/>
    </source>
</evidence>
<dbReference type="GO" id="GO:0016765">
    <property type="term" value="F:transferase activity, transferring alkyl or aryl (other than methyl) groups"/>
    <property type="evidence" value="ECO:0007669"/>
    <property type="project" value="InterPro"/>
</dbReference>
<proteinExistence type="predicted"/>
<dbReference type="InterPro" id="IPR034405">
    <property type="entry name" value="F420"/>
</dbReference>
<organism evidence="9 10">
    <name type="scientific">Candidatus Methylomirabilis lanthanidiphila</name>
    <dbReference type="NCBI Taxonomy" id="2211376"/>
    <lineage>
        <taxon>Bacteria</taxon>
        <taxon>Candidatus Methylomirabilota</taxon>
        <taxon>Candidatus Methylomirabilia</taxon>
        <taxon>Candidatus Methylomirabilales</taxon>
        <taxon>Candidatus Methylomirabilaceae</taxon>
        <taxon>Candidatus Methylomirabilis</taxon>
    </lineage>
</organism>
<dbReference type="Pfam" id="PF19288">
    <property type="entry name" value="CofH_C"/>
    <property type="match status" value="1"/>
</dbReference>
<dbReference type="NCBIfam" id="TIGR00423">
    <property type="entry name" value="CofH family radical SAM protein"/>
    <property type="match status" value="1"/>
</dbReference>
<evidence type="ECO:0000256" key="2">
    <source>
        <dbReference type="ARBA" id="ARBA00022691"/>
    </source>
</evidence>
<feature type="binding site" evidence="7">
    <location>
        <position position="186"/>
    </location>
    <ligand>
        <name>S-adenosyl-L-methionine</name>
        <dbReference type="ChEBI" id="CHEBI:59789"/>
    </ligand>
</feature>
<dbReference type="SUPFAM" id="SSF102114">
    <property type="entry name" value="Radical SAM enzymes"/>
    <property type="match status" value="1"/>
</dbReference>
<keyword evidence="2 6" id="KW-0949">S-adenosyl-L-methionine</keyword>
<evidence type="ECO:0000256" key="4">
    <source>
        <dbReference type="ARBA" id="ARBA00023004"/>
    </source>
</evidence>
<dbReference type="PROSITE" id="PS51918">
    <property type="entry name" value="RADICAL_SAM"/>
    <property type="match status" value="1"/>
</dbReference>
<feature type="binding site" evidence="6">
    <location>
        <position position="78"/>
    </location>
    <ligand>
        <name>[4Fe-4S] cluster</name>
        <dbReference type="ChEBI" id="CHEBI:49883"/>
        <note>4Fe-4S-S-AdoMet</note>
    </ligand>
</feature>
<dbReference type="SFLD" id="SFLDF00343">
    <property type="entry name" value="aminofutalosine_synthase_(mqnE"/>
    <property type="match status" value="1"/>
</dbReference>
<feature type="domain" description="Radical SAM core" evidence="8">
    <location>
        <begin position="60"/>
        <end position="285"/>
    </location>
</feature>
<comment type="cofactor">
    <cofactor evidence="6">
        <name>[4Fe-4S] cluster</name>
        <dbReference type="ChEBI" id="CHEBI:49883"/>
    </cofactor>
    <text evidence="6">Binds 1 [4Fe-4S] cluster. The cluster is coordinated with 3 cysteines and an exchangeable S-adenosyl-L-methionine.</text>
</comment>
<dbReference type="Proteomes" id="UP000334340">
    <property type="component" value="Unassembled WGS sequence"/>
</dbReference>
<evidence type="ECO:0000259" key="8">
    <source>
        <dbReference type="PROSITE" id="PS51918"/>
    </source>
</evidence>
<dbReference type="CDD" id="cd01335">
    <property type="entry name" value="Radical_SAM"/>
    <property type="match status" value="1"/>
</dbReference>
<keyword evidence="5 6" id="KW-0411">Iron-sulfur</keyword>
<name>A0A564ZN80_9BACT</name>
<feature type="binding site" evidence="6">
    <location>
        <position position="81"/>
    </location>
    <ligand>
        <name>[4Fe-4S] cluster</name>
        <dbReference type="ChEBI" id="CHEBI:49883"/>
        <note>4Fe-4S-S-AdoMet</note>
    </ligand>
</feature>
<dbReference type="SFLD" id="SFLDG01064">
    <property type="entry name" value="F420__menaquinone_cofactor_bio"/>
    <property type="match status" value="1"/>
</dbReference>
<dbReference type="InterPro" id="IPR007197">
    <property type="entry name" value="rSAM"/>
</dbReference>
<dbReference type="EMBL" id="CABIKM010000044">
    <property type="protein sequence ID" value="VUZ86102.1"/>
    <property type="molecule type" value="Genomic_DNA"/>
</dbReference>